<dbReference type="AlphaFoldDB" id="A0A6I2LBE8"/>
<protein>
    <submittedName>
        <fullName evidence="3">PEP-CTERM sorting domain-containing protein</fullName>
    </submittedName>
</protein>
<dbReference type="RefSeq" id="WP_154382949.1">
    <property type="nucleotide sequence ID" value="NZ_WKJK01000022.1"/>
</dbReference>
<gene>
    <name evidence="3" type="ORF">GJ699_29205</name>
</gene>
<proteinExistence type="predicted"/>
<evidence type="ECO:0000313" key="4">
    <source>
        <dbReference type="Proteomes" id="UP000433309"/>
    </source>
</evidence>
<evidence type="ECO:0000313" key="3">
    <source>
        <dbReference type="EMBL" id="MRW94076.1"/>
    </source>
</evidence>
<evidence type="ECO:0000259" key="2">
    <source>
        <dbReference type="Pfam" id="PF07589"/>
    </source>
</evidence>
<evidence type="ECO:0000256" key="1">
    <source>
        <dbReference type="SAM" id="SignalP"/>
    </source>
</evidence>
<name>A0A6I2LBE8_9BURK</name>
<feature type="domain" description="Ice-binding protein C-terminal" evidence="2">
    <location>
        <begin position="195"/>
        <end position="220"/>
    </location>
</feature>
<reference evidence="3 4" key="1">
    <citation type="submission" date="2019-11" db="EMBL/GenBank/DDBJ databases">
        <title>Novel species isolated from a subtropical stream in China.</title>
        <authorList>
            <person name="Lu H."/>
        </authorList>
    </citation>
    <scope>NUCLEOTIDE SEQUENCE [LARGE SCALE GENOMIC DNA]</scope>
    <source>
        <strain evidence="3 4">FT80W</strain>
    </source>
</reference>
<dbReference type="InterPro" id="IPR013424">
    <property type="entry name" value="Ice-binding_C"/>
</dbReference>
<dbReference type="EMBL" id="WKJK01000022">
    <property type="protein sequence ID" value="MRW94076.1"/>
    <property type="molecule type" value="Genomic_DNA"/>
</dbReference>
<dbReference type="Pfam" id="PF07589">
    <property type="entry name" value="PEP-CTERM"/>
    <property type="match status" value="1"/>
</dbReference>
<feature type="signal peptide" evidence="1">
    <location>
        <begin position="1"/>
        <end position="23"/>
    </location>
</feature>
<dbReference type="Proteomes" id="UP000433309">
    <property type="component" value="Unassembled WGS sequence"/>
</dbReference>
<accession>A0A6I2LBE8</accession>
<keyword evidence="1" id="KW-0732">Signal</keyword>
<dbReference type="NCBIfam" id="TIGR02595">
    <property type="entry name" value="PEP_CTERM"/>
    <property type="match status" value="1"/>
</dbReference>
<feature type="chain" id="PRO_5026109966" evidence="1">
    <location>
        <begin position="24"/>
        <end position="221"/>
    </location>
</feature>
<comment type="caution">
    <text evidence="3">The sequence shown here is derived from an EMBL/GenBank/DDBJ whole genome shotgun (WGS) entry which is preliminary data.</text>
</comment>
<keyword evidence="4" id="KW-1185">Reference proteome</keyword>
<organism evidence="3 4">
    <name type="scientific">Duganella guangzhouensis</name>
    <dbReference type="NCBI Taxonomy" id="2666084"/>
    <lineage>
        <taxon>Bacteria</taxon>
        <taxon>Pseudomonadati</taxon>
        <taxon>Pseudomonadota</taxon>
        <taxon>Betaproteobacteria</taxon>
        <taxon>Burkholderiales</taxon>
        <taxon>Oxalobacteraceae</taxon>
        <taxon>Telluria group</taxon>
        <taxon>Duganella</taxon>
    </lineage>
</organism>
<sequence>MKIKSTIFAGLASMAIGLPAVQAAVLDFDGAGICTSDASGMGAASNCNNSAYILQSYGDVAGVVDVSYAAPRYNDGRSLRWWADDYNNLHGVLWADGSDANSLARIDLTPGSGQSVTLTHLDLGAWVNTTRNTTLTISDLNGNLLYSYKGPVGDGSTSMPTAFNGSWSSASGIRIEWEDSAYNVGVDNITYNMAPVPEPESYAMLVVGLAALGALARRRRA</sequence>